<feature type="region of interest" description="Disordered" evidence="1">
    <location>
        <begin position="40"/>
        <end position="79"/>
    </location>
</feature>
<name>A0A0F7THV3_PENBI</name>
<reference evidence="3" key="1">
    <citation type="journal article" date="2015" name="Genome Announc.">
        <title>Draft genome sequence of the fungus Penicillium brasilianum MG11.</title>
        <authorList>
            <person name="Horn F."/>
            <person name="Linde J."/>
            <person name="Mattern D.J."/>
            <person name="Walther G."/>
            <person name="Guthke R."/>
            <person name="Brakhage A.A."/>
            <person name="Valiante V."/>
        </authorList>
    </citation>
    <scope>NUCLEOTIDE SEQUENCE [LARGE SCALE GENOMIC DNA]</scope>
    <source>
        <strain evidence="3">MG11</strain>
    </source>
</reference>
<proteinExistence type="predicted"/>
<feature type="compositionally biased region" description="Basic and acidic residues" evidence="1">
    <location>
        <begin position="170"/>
        <end position="182"/>
    </location>
</feature>
<sequence>MLRRPPTVISLTENDLQFHLPRIFARSLPVNIDQLSLEDTDEKCVDQDPPFGDQRSSNDDSTSQLNPHRPLHRANEGSSCMTRASLTEARTHSAALPASTMNGSTHRTIVDPNGAPTIAATTAQLISSNLPQTRASRLREPSPSLSPSHPRTELTIPPQEFLDPHILPSPDRKKENRPRSHSQDAWTTLNKHESRVSAAQSFRLPPSASPELTIDLVPQRDPALASTESYEAGLAATKVSPAMANTN</sequence>
<accession>A0A0F7THV3</accession>
<dbReference type="Proteomes" id="UP000042958">
    <property type="component" value="Unassembled WGS sequence"/>
</dbReference>
<evidence type="ECO:0000313" key="2">
    <source>
        <dbReference type="EMBL" id="CEJ56105.1"/>
    </source>
</evidence>
<keyword evidence="3" id="KW-1185">Reference proteome</keyword>
<dbReference type="OrthoDB" id="4359969at2759"/>
<protein>
    <submittedName>
        <fullName evidence="2">Uncharacterized protein</fullName>
    </submittedName>
</protein>
<gene>
    <name evidence="2" type="ORF">PMG11_02328</name>
</gene>
<dbReference type="AlphaFoldDB" id="A0A0F7THV3"/>
<dbReference type="EMBL" id="CDHK01000002">
    <property type="protein sequence ID" value="CEJ56105.1"/>
    <property type="molecule type" value="Genomic_DNA"/>
</dbReference>
<organism evidence="2 3">
    <name type="scientific">Penicillium brasilianum</name>
    <dbReference type="NCBI Taxonomy" id="104259"/>
    <lineage>
        <taxon>Eukaryota</taxon>
        <taxon>Fungi</taxon>
        <taxon>Dikarya</taxon>
        <taxon>Ascomycota</taxon>
        <taxon>Pezizomycotina</taxon>
        <taxon>Eurotiomycetes</taxon>
        <taxon>Eurotiomycetidae</taxon>
        <taxon>Eurotiales</taxon>
        <taxon>Aspergillaceae</taxon>
        <taxon>Penicillium</taxon>
    </lineage>
</organism>
<feature type="region of interest" description="Disordered" evidence="1">
    <location>
        <begin position="133"/>
        <end position="213"/>
    </location>
</feature>
<feature type="region of interest" description="Disordered" evidence="1">
    <location>
        <begin position="93"/>
        <end position="114"/>
    </location>
</feature>
<evidence type="ECO:0000313" key="3">
    <source>
        <dbReference type="Proteomes" id="UP000042958"/>
    </source>
</evidence>
<evidence type="ECO:0000256" key="1">
    <source>
        <dbReference type="SAM" id="MobiDB-lite"/>
    </source>
</evidence>